<feature type="compositionally biased region" description="Polar residues" evidence="1">
    <location>
        <begin position="372"/>
        <end position="381"/>
    </location>
</feature>
<name>A0A341CM19_NEOAA</name>
<feature type="compositionally biased region" description="Polar residues" evidence="1">
    <location>
        <begin position="326"/>
        <end position="337"/>
    </location>
</feature>
<dbReference type="Proteomes" id="UP000252040">
    <property type="component" value="Unplaced"/>
</dbReference>
<protein>
    <submittedName>
        <fullName evidence="3">Uncharacterized protein</fullName>
    </submittedName>
</protein>
<dbReference type="RefSeq" id="XP_024615708.1">
    <property type="nucleotide sequence ID" value="XM_024759940.1"/>
</dbReference>
<feature type="compositionally biased region" description="Low complexity" evidence="1">
    <location>
        <begin position="162"/>
        <end position="175"/>
    </location>
</feature>
<organism evidence="2 3">
    <name type="scientific">Neophocaena asiaeorientalis asiaeorientalis</name>
    <name type="common">Yangtze finless porpoise</name>
    <name type="synonym">Neophocaena phocaenoides subsp. asiaeorientalis</name>
    <dbReference type="NCBI Taxonomy" id="1706337"/>
    <lineage>
        <taxon>Eukaryota</taxon>
        <taxon>Metazoa</taxon>
        <taxon>Chordata</taxon>
        <taxon>Craniata</taxon>
        <taxon>Vertebrata</taxon>
        <taxon>Euteleostomi</taxon>
        <taxon>Mammalia</taxon>
        <taxon>Eutheria</taxon>
        <taxon>Laurasiatheria</taxon>
        <taxon>Artiodactyla</taxon>
        <taxon>Whippomorpha</taxon>
        <taxon>Cetacea</taxon>
        <taxon>Odontoceti</taxon>
        <taxon>Phocoenidae</taxon>
        <taxon>Neophocaena</taxon>
    </lineage>
</organism>
<gene>
    <name evidence="3" type="primary">LOC112409669</name>
</gene>
<evidence type="ECO:0000313" key="2">
    <source>
        <dbReference type="Proteomes" id="UP000252040"/>
    </source>
</evidence>
<feature type="region of interest" description="Disordered" evidence="1">
    <location>
        <begin position="147"/>
        <end position="187"/>
    </location>
</feature>
<feature type="region of interest" description="Disordered" evidence="1">
    <location>
        <begin position="1"/>
        <end position="128"/>
    </location>
</feature>
<feature type="compositionally biased region" description="Low complexity" evidence="1">
    <location>
        <begin position="111"/>
        <end position="123"/>
    </location>
</feature>
<accession>A0A341CM19</accession>
<sequence>MSVTEQVKSPRKQPGSPDTSRIKRTQTLRLEVCPAGVGLTRKRPGVGREGSGLAHAHATPPRLSLTKAPPRLRNFLPTRKRISGAKVPSGSGGPRSRPSGPRRPETRDAGRSAAGSESASVSGQNRSEAVPVRPFCLRSLHLLPARPAPCQVPTRDVDSRPSRPASAPRGSPGRRALPRAWDSTDPSCSPETTCPSWASCGLAVPLSALGAAPTFLQRSSPAYVNIKPPAACDPHHHTALCPLLLLGPGGPDISVCKSPSPGPLEGFDLGDPKPAATSTLNISRDSVGQCESRAESVHALGAESPPCGVSCPRDLGQHLQCRPPDGSSSPLSNTTLPESPRAWSNPICPYAAAACTSDPWSQRRESPAAHETSPSPSQVATLGTLHCPPQLWTRVLRSPTRWEKLMVNGMLPTEAGFGFSSAPGEQRGFGAG</sequence>
<dbReference type="AlphaFoldDB" id="A0A341CM19"/>
<evidence type="ECO:0000256" key="1">
    <source>
        <dbReference type="SAM" id="MobiDB-lite"/>
    </source>
</evidence>
<evidence type="ECO:0000313" key="3">
    <source>
        <dbReference type="RefSeq" id="XP_024615708.1"/>
    </source>
</evidence>
<feature type="region of interest" description="Disordered" evidence="1">
    <location>
        <begin position="359"/>
        <end position="383"/>
    </location>
</feature>
<dbReference type="InParanoid" id="A0A341CM19"/>
<reference evidence="3" key="1">
    <citation type="submission" date="2025-08" db="UniProtKB">
        <authorList>
            <consortium name="RefSeq"/>
        </authorList>
    </citation>
    <scope>IDENTIFICATION</scope>
    <source>
        <tissue evidence="3">Meat</tissue>
    </source>
</reference>
<dbReference type="GeneID" id="112409669"/>
<keyword evidence="2" id="KW-1185">Reference proteome</keyword>
<proteinExistence type="predicted"/>
<dbReference type="KEGG" id="nasi:112409669"/>
<feature type="region of interest" description="Disordered" evidence="1">
    <location>
        <begin position="318"/>
        <end position="340"/>
    </location>
</feature>